<dbReference type="InterPro" id="IPR032347">
    <property type="entry name" value="DUF4864"/>
</dbReference>
<evidence type="ECO:0000256" key="1">
    <source>
        <dbReference type="SAM" id="SignalP"/>
    </source>
</evidence>
<reference evidence="2 3" key="1">
    <citation type="submission" date="2020-05" db="EMBL/GenBank/DDBJ databases">
        <title>Gimesia benthica sp. nov., a novel planctomycete isolated from a deep-sea water sample of the Northwest Indian Ocean.</title>
        <authorList>
            <person name="Wang J."/>
            <person name="Ruan C."/>
            <person name="Song L."/>
            <person name="Zhu Y."/>
            <person name="Li A."/>
            <person name="Zheng X."/>
            <person name="Wang L."/>
            <person name="Lu Z."/>
            <person name="Huang Y."/>
            <person name="Du W."/>
            <person name="Zhou Y."/>
            <person name="Huang L."/>
            <person name="Dai X."/>
        </authorList>
    </citation>
    <scope>NUCLEOTIDE SEQUENCE [LARGE SCALE GENOMIC DNA]</scope>
    <source>
        <strain evidence="2 3">YYQ-30</strain>
    </source>
</reference>
<comment type="caution">
    <text evidence="2">The sequence shown here is derived from an EMBL/GenBank/DDBJ whole genome shotgun (WGS) entry which is preliminary data.</text>
</comment>
<feature type="chain" id="PRO_5032391085" evidence="1">
    <location>
        <begin position="23"/>
        <end position="135"/>
    </location>
</feature>
<sequence>MRKLLIGAVLALGLGAQAGAQSAETEIQGVISGQIEAFQADDFVTAFDFASPSIQGLFGTPENFGRMVMNGYPMVWRPADVRFAQLSERAGRLYQTVLVTDQSGQLHLLEYEMVRTEEGWEINGVQFQRPGALGA</sequence>
<dbReference type="Proteomes" id="UP000572377">
    <property type="component" value="Unassembled WGS sequence"/>
</dbReference>
<evidence type="ECO:0000313" key="3">
    <source>
        <dbReference type="Proteomes" id="UP000572377"/>
    </source>
</evidence>
<dbReference type="RefSeq" id="WP_171325404.1">
    <property type="nucleotide sequence ID" value="NZ_JABFBC010000002.1"/>
</dbReference>
<feature type="signal peptide" evidence="1">
    <location>
        <begin position="1"/>
        <end position="22"/>
    </location>
</feature>
<keyword evidence="3" id="KW-1185">Reference proteome</keyword>
<accession>A0A849L3I8</accession>
<organism evidence="2 3">
    <name type="scientific">Halovulum dunhuangense</name>
    <dbReference type="NCBI Taxonomy" id="1505036"/>
    <lineage>
        <taxon>Bacteria</taxon>
        <taxon>Pseudomonadati</taxon>
        <taxon>Pseudomonadota</taxon>
        <taxon>Alphaproteobacteria</taxon>
        <taxon>Rhodobacterales</taxon>
        <taxon>Paracoccaceae</taxon>
        <taxon>Halovulum</taxon>
    </lineage>
</organism>
<dbReference type="Pfam" id="PF16156">
    <property type="entry name" value="DUF4864"/>
    <property type="match status" value="1"/>
</dbReference>
<gene>
    <name evidence="2" type="ORF">HMH01_10750</name>
</gene>
<evidence type="ECO:0000313" key="2">
    <source>
        <dbReference type="EMBL" id="NNU80916.1"/>
    </source>
</evidence>
<keyword evidence="1" id="KW-0732">Signal</keyword>
<dbReference type="EMBL" id="JABFBC010000002">
    <property type="protein sequence ID" value="NNU80916.1"/>
    <property type="molecule type" value="Genomic_DNA"/>
</dbReference>
<name>A0A849L3I8_9RHOB</name>
<dbReference type="AlphaFoldDB" id="A0A849L3I8"/>
<protein>
    <submittedName>
        <fullName evidence="2">DUF4864 domain-containing protein</fullName>
    </submittedName>
</protein>
<proteinExistence type="predicted"/>